<keyword evidence="4 6" id="KW-0472">Membrane</keyword>
<dbReference type="PANTHER" id="PTHR31465">
    <property type="entry name" value="PROTEIN RTA1-RELATED"/>
    <property type="match status" value="1"/>
</dbReference>
<protein>
    <recommendedName>
        <fullName evidence="9">RTA1-domain-containing protein</fullName>
    </recommendedName>
</protein>
<feature type="transmembrane region" description="Helical" evidence="6">
    <location>
        <begin position="161"/>
        <end position="184"/>
    </location>
</feature>
<dbReference type="GO" id="GO:0005886">
    <property type="term" value="C:plasma membrane"/>
    <property type="evidence" value="ECO:0007669"/>
    <property type="project" value="TreeGrafter"/>
</dbReference>
<gene>
    <name evidence="7" type="ORF">D9619_012895</name>
</gene>
<dbReference type="EMBL" id="JAACJJ010000017">
    <property type="protein sequence ID" value="KAF5323767.1"/>
    <property type="molecule type" value="Genomic_DNA"/>
</dbReference>
<proteinExistence type="predicted"/>
<evidence type="ECO:0000313" key="7">
    <source>
        <dbReference type="EMBL" id="KAF5323767.1"/>
    </source>
</evidence>
<evidence type="ECO:0000256" key="6">
    <source>
        <dbReference type="SAM" id="Phobius"/>
    </source>
</evidence>
<dbReference type="PANTHER" id="PTHR31465:SF9">
    <property type="entry name" value="SPHINGOID LONG-CHAIN BASE TRANSPORTER RSB1"/>
    <property type="match status" value="1"/>
</dbReference>
<comment type="caution">
    <text evidence="7">The sequence shown here is derived from an EMBL/GenBank/DDBJ whole genome shotgun (WGS) entry which is preliminary data.</text>
</comment>
<feature type="region of interest" description="Disordered" evidence="5">
    <location>
        <begin position="194"/>
        <end position="217"/>
    </location>
</feature>
<dbReference type="InterPro" id="IPR007568">
    <property type="entry name" value="RTA1"/>
</dbReference>
<reference evidence="7 8" key="1">
    <citation type="journal article" date="2020" name="ISME J.">
        <title>Uncovering the hidden diversity of litter-decomposition mechanisms in mushroom-forming fungi.</title>
        <authorList>
            <person name="Floudas D."/>
            <person name="Bentzer J."/>
            <person name="Ahren D."/>
            <person name="Johansson T."/>
            <person name="Persson P."/>
            <person name="Tunlid A."/>
        </authorList>
    </citation>
    <scope>NUCLEOTIDE SEQUENCE [LARGE SCALE GENOMIC DNA]</scope>
    <source>
        <strain evidence="7 8">CBS 101986</strain>
    </source>
</reference>
<dbReference type="Pfam" id="PF04479">
    <property type="entry name" value="RTA1"/>
    <property type="match status" value="1"/>
</dbReference>
<dbReference type="Proteomes" id="UP000567179">
    <property type="component" value="Unassembled WGS sequence"/>
</dbReference>
<keyword evidence="3 6" id="KW-1133">Transmembrane helix</keyword>
<feature type="transmembrane region" description="Helical" evidence="6">
    <location>
        <begin position="20"/>
        <end position="39"/>
    </location>
</feature>
<evidence type="ECO:0008006" key="9">
    <source>
        <dbReference type="Google" id="ProtNLM"/>
    </source>
</evidence>
<keyword evidence="2 6" id="KW-0812">Transmembrane</keyword>
<comment type="subcellular location">
    <subcellularLocation>
        <location evidence="1">Membrane</location>
        <topology evidence="1">Multi-pass membrane protein</topology>
    </subcellularLocation>
</comment>
<accession>A0A8H5BKD7</accession>
<name>A0A8H5BKD7_9AGAR</name>
<feature type="transmembrane region" description="Helical" evidence="6">
    <location>
        <begin position="224"/>
        <end position="244"/>
    </location>
</feature>
<keyword evidence="8" id="KW-1185">Reference proteome</keyword>
<feature type="transmembrane region" description="Helical" evidence="6">
    <location>
        <begin position="85"/>
        <end position="109"/>
    </location>
</feature>
<evidence type="ECO:0000256" key="4">
    <source>
        <dbReference type="ARBA" id="ARBA00023136"/>
    </source>
</evidence>
<dbReference type="AlphaFoldDB" id="A0A8H5BKD7"/>
<evidence type="ECO:0000313" key="8">
    <source>
        <dbReference type="Proteomes" id="UP000567179"/>
    </source>
</evidence>
<evidence type="ECO:0000256" key="2">
    <source>
        <dbReference type="ARBA" id="ARBA00022692"/>
    </source>
</evidence>
<sequence>MPRGNDDTNGPTDLYGYIPSKTIAVIFLGLFLITTFTHLFQAIKYRHGYKFMLLTAVLCGVIELLGWSGRIWSAFNSVIVTPYQIQISCTIIAPTPLLAANFVIFGRIIRKLGAGYSRLRPRLYTIIFACSDVISLVVQAFGAGLASSASTHAGSQTGSNIMLAGIVFQLMIIVLYATCLAEFVMRYRKHRPAPGKNVQEKRSEVNAPGAQDAGDQRGEMTPQVMTMIVVLCLTTTLLFIRAVYRVAELADGWSGRIIRTQVYFNVLDATMVIIVMYATNIFHPGRLLAEPVRGPVDHFDSNAQSSETESV</sequence>
<organism evidence="7 8">
    <name type="scientific">Psilocybe cf. subviscida</name>
    <dbReference type="NCBI Taxonomy" id="2480587"/>
    <lineage>
        <taxon>Eukaryota</taxon>
        <taxon>Fungi</taxon>
        <taxon>Dikarya</taxon>
        <taxon>Basidiomycota</taxon>
        <taxon>Agaricomycotina</taxon>
        <taxon>Agaricomycetes</taxon>
        <taxon>Agaricomycetidae</taxon>
        <taxon>Agaricales</taxon>
        <taxon>Agaricineae</taxon>
        <taxon>Strophariaceae</taxon>
        <taxon>Psilocybe</taxon>
    </lineage>
</organism>
<evidence type="ECO:0000256" key="1">
    <source>
        <dbReference type="ARBA" id="ARBA00004141"/>
    </source>
</evidence>
<feature type="transmembrane region" description="Helical" evidence="6">
    <location>
        <begin position="264"/>
        <end position="283"/>
    </location>
</feature>
<evidence type="ECO:0000256" key="3">
    <source>
        <dbReference type="ARBA" id="ARBA00022989"/>
    </source>
</evidence>
<evidence type="ECO:0000256" key="5">
    <source>
        <dbReference type="SAM" id="MobiDB-lite"/>
    </source>
</evidence>
<feature type="transmembrane region" description="Helical" evidence="6">
    <location>
        <begin position="121"/>
        <end position="141"/>
    </location>
</feature>
<dbReference type="GO" id="GO:0000324">
    <property type="term" value="C:fungal-type vacuole"/>
    <property type="evidence" value="ECO:0007669"/>
    <property type="project" value="TreeGrafter"/>
</dbReference>
<feature type="transmembrane region" description="Helical" evidence="6">
    <location>
        <begin position="51"/>
        <end position="73"/>
    </location>
</feature>
<dbReference type="OrthoDB" id="3358017at2759"/>